<evidence type="ECO:0000256" key="5">
    <source>
        <dbReference type="SAM" id="MobiDB-lite"/>
    </source>
</evidence>
<evidence type="ECO:0000313" key="8">
    <source>
        <dbReference type="Proteomes" id="UP001345963"/>
    </source>
</evidence>
<gene>
    <name evidence="7" type="ORF">ATANTOWER_016112</name>
</gene>
<evidence type="ECO:0000256" key="2">
    <source>
        <dbReference type="ARBA" id="ARBA00022525"/>
    </source>
</evidence>
<keyword evidence="1" id="KW-0217">Developmental protein</keyword>
<keyword evidence="3 6" id="KW-0732">Signal</keyword>
<name>A0ABU7BJV4_9TELE</name>
<evidence type="ECO:0000256" key="6">
    <source>
        <dbReference type="SAM" id="SignalP"/>
    </source>
</evidence>
<dbReference type="InterPro" id="IPR029094">
    <property type="entry name" value="Draxin"/>
</dbReference>
<dbReference type="Proteomes" id="UP001345963">
    <property type="component" value="Unassembled WGS sequence"/>
</dbReference>
<feature type="compositionally biased region" description="Basic and acidic residues" evidence="5">
    <location>
        <begin position="145"/>
        <end position="157"/>
    </location>
</feature>
<evidence type="ECO:0000256" key="3">
    <source>
        <dbReference type="ARBA" id="ARBA00022729"/>
    </source>
</evidence>
<comment type="caution">
    <text evidence="7">The sequence shown here is derived from an EMBL/GenBank/DDBJ whole genome shotgun (WGS) entry which is preliminary data.</text>
</comment>
<dbReference type="PANTHER" id="PTHR28610:SF1">
    <property type="entry name" value="DRAXIN"/>
    <property type="match status" value="1"/>
</dbReference>
<evidence type="ECO:0000256" key="4">
    <source>
        <dbReference type="ARBA" id="ARBA00023180"/>
    </source>
</evidence>
<proteinExistence type="predicted"/>
<feature type="chain" id="PRO_5046669273" evidence="6">
    <location>
        <begin position="20"/>
        <end position="239"/>
    </location>
</feature>
<sequence length="239" mass="25825">MALYWSLLLVLSILALSQGSDPDAPHGKRRKAHTSAGSSNALQYPVQLLQSQSYSRDRGHGGQRTRSAKGGAGLLSHRALHPLARPDDEETGLESLNPVRVEMGPSRDRAQLSVKSSSQNQENKNQENQLVGTRKGRGHGNGHRHIFENKKQGSRQDKVRHKKGFPSGPDTSSAFKDRNQFEDPPPSSASTSTSPSLDVTPPSEPPSPIVSLIDSDSALVTTVMNEHPPTLRPGSAKPQ</sequence>
<feature type="compositionally biased region" description="Basic residues" evidence="5">
    <location>
        <begin position="134"/>
        <end position="144"/>
    </location>
</feature>
<dbReference type="PANTHER" id="PTHR28610">
    <property type="entry name" value="DRAXIN"/>
    <property type="match status" value="1"/>
</dbReference>
<evidence type="ECO:0000313" key="7">
    <source>
        <dbReference type="EMBL" id="MED6250932.1"/>
    </source>
</evidence>
<feature type="compositionally biased region" description="Low complexity" evidence="5">
    <location>
        <begin position="113"/>
        <end position="133"/>
    </location>
</feature>
<feature type="signal peptide" evidence="6">
    <location>
        <begin position="1"/>
        <end position="19"/>
    </location>
</feature>
<dbReference type="Pfam" id="PF15550">
    <property type="entry name" value="Draxin"/>
    <property type="match status" value="1"/>
</dbReference>
<protein>
    <submittedName>
        <fullName evidence="7">Uncharacterized protein</fullName>
    </submittedName>
</protein>
<keyword evidence="2" id="KW-0964">Secreted</keyword>
<evidence type="ECO:0000256" key="1">
    <source>
        <dbReference type="ARBA" id="ARBA00022473"/>
    </source>
</evidence>
<keyword evidence="4" id="KW-0325">Glycoprotein</keyword>
<reference evidence="7 8" key="1">
    <citation type="submission" date="2021-07" db="EMBL/GenBank/DDBJ databases">
        <authorList>
            <person name="Palmer J.M."/>
        </authorList>
    </citation>
    <scope>NUCLEOTIDE SEQUENCE [LARGE SCALE GENOMIC DNA]</scope>
    <source>
        <strain evidence="7 8">AT_MEX2019</strain>
        <tissue evidence="7">Muscle</tissue>
    </source>
</reference>
<accession>A0ABU7BJV4</accession>
<dbReference type="EMBL" id="JAHUTI010059342">
    <property type="protein sequence ID" value="MED6250932.1"/>
    <property type="molecule type" value="Genomic_DNA"/>
</dbReference>
<feature type="region of interest" description="Disordered" evidence="5">
    <location>
        <begin position="19"/>
        <end position="239"/>
    </location>
</feature>
<feature type="compositionally biased region" description="Polar residues" evidence="5">
    <location>
        <begin position="35"/>
        <end position="54"/>
    </location>
</feature>
<feature type="non-terminal residue" evidence="7">
    <location>
        <position position="239"/>
    </location>
</feature>
<keyword evidence="8" id="KW-1185">Reference proteome</keyword>
<organism evidence="7 8">
    <name type="scientific">Ataeniobius toweri</name>
    <dbReference type="NCBI Taxonomy" id="208326"/>
    <lineage>
        <taxon>Eukaryota</taxon>
        <taxon>Metazoa</taxon>
        <taxon>Chordata</taxon>
        <taxon>Craniata</taxon>
        <taxon>Vertebrata</taxon>
        <taxon>Euteleostomi</taxon>
        <taxon>Actinopterygii</taxon>
        <taxon>Neopterygii</taxon>
        <taxon>Teleostei</taxon>
        <taxon>Neoteleostei</taxon>
        <taxon>Acanthomorphata</taxon>
        <taxon>Ovalentaria</taxon>
        <taxon>Atherinomorphae</taxon>
        <taxon>Cyprinodontiformes</taxon>
        <taxon>Goodeidae</taxon>
        <taxon>Ataeniobius</taxon>
    </lineage>
</organism>